<dbReference type="EMBL" id="DS232151">
    <property type="protein sequence ID" value="EDS36145.1"/>
    <property type="molecule type" value="Genomic_DNA"/>
</dbReference>
<dbReference type="OMA" id="NISPLMH"/>
<dbReference type="InterPro" id="IPR001128">
    <property type="entry name" value="Cyt_P450"/>
</dbReference>
<reference evidence="16" key="1">
    <citation type="submission" date="2007-03" db="EMBL/GenBank/DDBJ databases">
        <title>Annotation of Culex pipiens quinquefasciatus.</title>
        <authorList>
            <consortium name="The Broad Institute Genome Sequencing Platform"/>
            <person name="Atkinson P.W."/>
            <person name="Hemingway J."/>
            <person name="Christensen B.M."/>
            <person name="Higgs S."/>
            <person name="Kodira C."/>
            <person name="Hannick L."/>
            <person name="Megy K."/>
            <person name="O'Leary S."/>
            <person name="Pearson M."/>
            <person name="Haas B.J."/>
            <person name="Mauceli E."/>
            <person name="Wortman J.R."/>
            <person name="Lee N.H."/>
            <person name="Guigo R."/>
            <person name="Stanke M."/>
            <person name="Alvarado L."/>
            <person name="Amedeo P."/>
            <person name="Antoine C.H."/>
            <person name="Arensburger P."/>
            <person name="Bidwell S.L."/>
            <person name="Crawford M."/>
            <person name="Camaro F."/>
            <person name="Devon K."/>
            <person name="Engels R."/>
            <person name="Hammond M."/>
            <person name="Howarth C."/>
            <person name="Koehrsen M."/>
            <person name="Lawson D."/>
            <person name="Montgomery P."/>
            <person name="Nene V."/>
            <person name="Nusbaum C."/>
            <person name="Puiu D."/>
            <person name="Romero-Severson J."/>
            <person name="Severson D.W."/>
            <person name="Shumway M."/>
            <person name="Sisk P."/>
            <person name="Stolte C."/>
            <person name="Zeng Q."/>
            <person name="Eisenstadt E."/>
            <person name="Fraser-Liggett C."/>
            <person name="Strausberg R."/>
            <person name="Galagan J."/>
            <person name="Birren B."/>
            <person name="Collins F.H."/>
        </authorList>
    </citation>
    <scope>NUCLEOTIDE SEQUENCE [LARGE SCALE GENOMIC DNA]</scope>
    <source>
        <strain evidence="16">JHB</strain>
    </source>
</reference>
<gene>
    <name evidence="17" type="primary">6044296</name>
    <name evidence="16" type="ORF">CpipJ_CPIJ011636</name>
</gene>
<dbReference type="EnsemblMetazoa" id="CPIJ011636-RA">
    <property type="protein sequence ID" value="CPIJ011636-PA"/>
    <property type="gene ID" value="CPIJ011636"/>
</dbReference>
<accession>B0WWQ4</accession>
<name>B0WWQ4_CULQU</name>
<evidence type="ECO:0000313" key="16">
    <source>
        <dbReference type="EMBL" id="EDS36145.1"/>
    </source>
</evidence>
<keyword evidence="12 15" id="KW-0503">Monooxygenase</keyword>
<keyword evidence="9" id="KW-0492">Microsome</keyword>
<reference evidence="17" key="2">
    <citation type="submission" date="2021-02" db="UniProtKB">
        <authorList>
            <consortium name="EnsemblMetazoa"/>
        </authorList>
    </citation>
    <scope>IDENTIFICATION</scope>
    <source>
        <strain evidence="17">JHB</strain>
    </source>
</reference>
<keyword evidence="10 15" id="KW-0560">Oxidoreductase</keyword>
<dbReference type="InterPro" id="IPR050196">
    <property type="entry name" value="Cytochrome_P450_Monoox"/>
</dbReference>
<dbReference type="GO" id="GO:0020037">
    <property type="term" value="F:heme binding"/>
    <property type="evidence" value="ECO:0007669"/>
    <property type="project" value="InterPro"/>
</dbReference>
<dbReference type="VEuPathDB" id="VectorBase:CQUJHB007892"/>
<evidence type="ECO:0000256" key="12">
    <source>
        <dbReference type="ARBA" id="ARBA00023033"/>
    </source>
</evidence>
<evidence type="ECO:0000256" key="4">
    <source>
        <dbReference type="ARBA" id="ARBA00004406"/>
    </source>
</evidence>
<dbReference type="Pfam" id="PF00067">
    <property type="entry name" value="p450"/>
    <property type="match status" value="1"/>
</dbReference>
<dbReference type="InterPro" id="IPR017972">
    <property type="entry name" value="Cyt_P450_CS"/>
</dbReference>
<dbReference type="PRINTS" id="PR00463">
    <property type="entry name" value="EP450I"/>
</dbReference>
<evidence type="ECO:0000313" key="18">
    <source>
        <dbReference type="Proteomes" id="UP000002320"/>
    </source>
</evidence>
<evidence type="ECO:0000256" key="8">
    <source>
        <dbReference type="ARBA" id="ARBA00022824"/>
    </source>
</evidence>
<evidence type="ECO:0000256" key="13">
    <source>
        <dbReference type="ARBA" id="ARBA00023136"/>
    </source>
</evidence>
<comment type="similarity">
    <text evidence="5 15">Belongs to the cytochrome P450 family.</text>
</comment>
<organism>
    <name type="scientific">Culex quinquefasciatus</name>
    <name type="common">Southern house mosquito</name>
    <name type="synonym">Culex pungens</name>
    <dbReference type="NCBI Taxonomy" id="7176"/>
    <lineage>
        <taxon>Eukaryota</taxon>
        <taxon>Metazoa</taxon>
        <taxon>Ecdysozoa</taxon>
        <taxon>Arthropoda</taxon>
        <taxon>Hexapoda</taxon>
        <taxon>Insecta</taxon>
        <taxon>Pterygota</taxon>
        <taxon>Neoptera</taxon>
        <taxon>Endopterygota</taxon>
        <taxon>Diptera</taxon>
        <taxon>Nematocera</taxon>
        <taxon>Culicoidea</taxon>
        <taxon>Culicidae</taxon>
        <taxon>Culicinae</taxon>
        <taxon>Culicini</taxon>
        <taxon>Culex</taxon>
        <taxon>Culex</taxon>
    </lineage>
</organism>
<evidence type="ECO:0000313" key="17">
    <source>
        <dbReference type="EnsemblMetazoa" id="CPIJ011636-PA"/>
    </source>
</evidence>
<dbReference type="GO" id="GO:0005506">
    <property type="term" value="F:iron ion binding"/>
    <property type="evidence" value="ECO:0007669"/>
    <property type="project" value="InterPro"/>
</dbReference>
<dbReference type="eggNOG" id="KOG0157">
    <property type="taxonomic scope" value="Eukaryota"/>
</dbReference>
<evidence type="ECO:0000256" key="5">
    <source>
        <dbReference type="ARBA" id="ARBA00010617"/>
    </source>
</evidence>
<dbReference type="OrthoDB" id="1470350at2759"/>
<dbReference type="SUPFAM" id="SSF48264">
    <property type="entry name" value="Cytochrome P450"/>
    <property type="match status" value="1"/>
</dbReference>
<evidence type="ECO:0000256" key="14">
    <source>
        <dbReference type="PIRSR" id="PIRSR602401-1"/>
    </source>
</evidence>
<evidence type="ECO:0000256" key="11">
    <source>
        <dbReference type="ARBA" id="ARBA00023004"/>
    </source>
</evidence>
<comment type="cofactor">
    <cofactor evidence="1 14">
        <name>heme</name>
        <dbReference type="ChEBI" id="CHEBI:30413"/>
    </cofactor>
</comment>
<dbReference type="KEGG" id="cqu:CpipJ_CPIJ011636"/>
<evidence type="ECO:0000256" key="9">
    <source>
        <dbReference type="ARBA" id="ARBA00022848"/>
    </source>
</evidence>
<dbReference type="PRINTS" id="PR00385">
    <property type="entry name" value="P450"/>
</dbReference>
<dbReference type="AlphaFoldDB" id="B0WWQ4"/>
<sequence>MLVLVVLVACLAILWLYIRRRASFAASLPTIEPCYPLVGNLMLIIGKNSEQLFEGFQRAFAHPAKLFKFMAGVMPVVVTNDPEITQKILTSPDCLEKAFLYKFFRLDHGLFAADYDIWKGQRKTLNPTFNQKILHGFIPLFDKYSQELVQSVNSLADGKTAFNISPLMHRLAMKTICATTIGVEFERNSDADRLSELLQRIFHMTFKRLFRFHWHFEWIYRLTKEYKKDMELRTEAYTFGDEIMRKAVARHAQELSLSAEVDTNNNRKLQIFMDQMLDKFENVEIVDNFYTMLVAGSDTSGTQMTYIALALAVYQEYQEKVYQEICTVYPLDQELNITADSLQQLQYTEMFLKECMRLLTVGPALVRKNLATVDLGDIKVPPGNTLILSVYNLHRRKDIWGPNADQFDPENFSPERSAGRHPYAFIPFSAGNRNCPGNRYAMINMKTILVHLVRNFKLTTDWRLEDLRFRFEALLKTKSDPEFRAERRN</sequence>
<dbReference type="VEuPathDB" id="VectorBase:CPIJ011636"/>
<keyword evidence="8" id="KW-0256">Endoplasmic reticulum</keyword>
<dbReference type="InParanoid" id="B0WWQ4"/>
<evidence type="ECO:0000256" key="6">
    <source>
        <dbReference type="ARBA" id="ARBA00022617"/>
    </source>
</evidence>
<keyword evidence="11 14" id="KW-0408">Iron</keyword>
<proteinExistence type="inferred from homology"/>
<dbReference type="PANTHER" id="PTHR24291:SF189">
    <property type="entry name" value="CYTOCHROME P450 4C3-RELATED"/>
    <property type="match status" value="1"/>
</dbReference>
<evidence type="ECO:0000256" key="15">
    <source>
        <dbReference type="RuleBase" id="RU000461"/>
    </source>
</evidence>
<dbReference type="Gene3D" id="1.10.630.10">
    <property type="entry name" value="Cytochrome P450"/>
    <property type="match status" value="1"/>
</dbReference>
<protein>
    <submittedName>
        <fullName evidence="16">Cytochrome P450</fullName>
    </submittedName>
</protein>
<dbReference type="PANTHER" id="PTHR24291">
    <property type="entry name" value="CYTOCHROME P450 FAMILY 4"/>
    <property type="match status" value="1"/>
</dbReference>
<keyword evidence="7 14" id="KW-0479">Metal-binding</keyword>
<keyword evidence="6 14" id="KW-0349">Heme</keyword>
<evidence type="ECO:0000256" key="7">
    <source>
        <dbReference type="ARBA" id="ARBA00022723"/>
    </source>
</evidence>
<dbReference type="GO" id="GO:0016705">
    <property type="term" value="F:oxidoreductase activity, acting on paired donors, with incorporation or reduction of molecular oxygen"/>
    <property type="evidence" value="ECO:0007669"/>
    <property type="project" value="InterPro"/>
</dbReference>
<dbReference type="HOGENOM" id="CLU_001570_5_1_1"/>
<dbReference type="CDD" id="cd11057">
    <property type="entry name" value="CYP313-like"/>
    <property type="match status" value="1"/>
</dbReference>
<evidence type="ECO:0000256" key="3">
    <source>
        <dbReference type="ARBA" id="ARBA00004174"/>
    </source>
</evidence>
<dbReference type="GO" id="GO:0004497">
    <property type="term" value="F:monooxygenase activity"/>
    <property type="evidence" value="ECO:0007669"/>
    <property type="project" value="UniProtKB-KW"/>
</dbReference>
<dbReference type="PROSITE" id="PS00086">
    <property type="entry name" value="CYTOCHROME_P450"/>
    <property type="match status" value="1"/>
</dbReference>
<dbReference type="Proteomes" id="UP000002320">
    <property type="component" value="Unassembled WGS sequence"/>
</dbReference>
<comment type="subcellular location">
    <subcellularLocation>
        <location evidence="4">Endoplasmic reticulum membrane</location>
        <topology evidence="4">Peripheral membrane protein</topology>
    </subcellularLocation>
    <subcellularLocation>
        <location evidence="3">Microsome membrane</location>
        <topology evidence="3">Peripheral membrane protein</topology>
    </subcellularLocation>
</comment>
<dbReference type="InterPro" id="IPR002401">
    <property type="entry name" value="Cyt_P450_E_grp-I"/>
</dbReference>
<dbReference type="STRING" id="7176.B0WWQ4"/>
<evidence type="ECO:0000256" key="2">
    <source>
        <dbReference type="ARBA" id="ARBA00003690"/>
    </source>
</evidence>
<feature type="binding site" description="axial binding residue" evidence="14">
    <location>
        <position position="435"/>
    </location>
    <ligand>
        <name>heme</name>
        <dbReference type="ChEBI" id="CHEBI:30413"/>
    </ligand>
    <ligandPart>
        <name>Fe</name>
        <dbReference type="ChEBI" id="CHEBI:18248"/>
    </ligandPart>
</feature>
<evidence type="ECO:0000256" key="1">
    <source>
        <dbReference type="ARBA" id="ARBA00001971"/>
    </source>
</evidence>
<dbReference type="InterPro" id="IPR036396">
    <property type="entry name" value="Cyt_P450_sf"/>
</dbReference>
<keyword evidence="18" id="KW-1185">Reference proteome</keyword>
<keyword evidence="13" id="KW-0472">Membrane</keyword>
<evidence type="ECO:0000256" key="10">
    <source>
        <dbReference type="ARBA" id="ARBA00023002"/>
    </source>
</evidence>
<comment type="function">
    <text evidence="2">May be involved in the metabolism of insect hormones and in the breakdown of synthetic insecticides.</text>
</comment>
<dbReference type="GO" id="GO:0005789">
    <property type="term" value="C:endoplasmic reticulum membrane"/>
    <property type="evidence" value="ECO:0007669"/>
    <property type="project" value="UniProtKB-SubCell"/>
</dbReference>